<evidence type="ECO:0000256" key="4">
    <source>
        <dbReference type="ARBA" id="ARBA00022898"/>
    </source>
</evidence>
<dbReference type="PIRSF" id="PIRSF000521">
    <property type="entry name" value="Transaminase_4ab_Lys_Orn"/>
    <property type="match status" value="1"/>
</dbReference>
<dbReference type="Gene3D" id="3.90.1150.10">
    <property type="entry name" value="Aspartate Aminotransferase, domain 1"/>
    <property type="match status" value="1"/>
</dbReference>
<dbReference type="PANTHER" id="PTHR42684">
    <property type="entry name" value="ADENOSYLMETHIONINE-8-AMINO-7-OXONONANOATE AMINOTRANSFERASE"/>
    <property type="match status" value="1"/>
</dbReference>
<organism evidence="6 7">
    <name type="scientific">Halioglobus maricola</name>
    <dbReference type="NCBI Taxonomy" id="2601894"/>
    <lineage>
        <taxon>Bacteria</taxon>
        <taxon>Pseudomonadati</taxon>
        <taxon>Pseudomonadota</taxon>
        <taxon>Gammaproteobacteria</taxon>
        <taxon>Cellvibrionales</taxon>
        <taxon>Halieaceae</taxon>
        <taxon>Halioglobus</taxon>
    </lineage>
</organism>
<evidence type="ECO:0000256" key="5">
    <source>
        <dbReference type="RuleBase" id="RU003560"/>
    </source>
</evidence>
<keyword evidence="7" id="KW-1185">Reference proteome</keyword>
<dbReference type="FunFam" id="3.40.640.10:FF:000014">
    <property type="entry name" value="Adenosylmethionine-8-amino-7-oxononanoate aminotransferase, probable"/>
    <property type="match status" value="1"/>
</dbReference>
<evidence type="ECO:0000256" key="1">
    <source>
        <dbReference type="ARBA" id="ARBA00008954"/>
    </source>
</evidence>
<keyword evidence="2 6" id="KW-0032">Aminotransferase</keyword>
<dbReference type="InterPro" id="IPR015424">
    <property type="entry name" value="PyrdxlP-dep_Trfase"/>
</dbReference>
<dbReference type="GO" id="GO:0030170">
    <property type="term" value="F:pyridoxal phosphate binding"/>
    <property type="evidence" value="ECO:0007669"/>
    <property type="project" value="InterPro"/>
</dbReference>
<evidence type="ECO:0000256" key="2">
    <source>
        <dbReference type="ARBA" id="ARBA00022576"/>
    </source>
</evidence>
<dbReference type="InterPro" id="IPR015422">
    <property type="entry name" value="PyrdxlP-dep_Trfase_small"/>
</dbReference>
<reference evidence="6 7" key="1">
    <citation type="submission" date="2019-02" db="EMBL/GenBank/DDBJ databases">
        <authorList>
            <person name="Li S.-H."/>
        </authorList>
    </citation>
    <scope>NUCLEOTIDE SEQUENCE [LARGE SCALE GENOMIC DNA]</scope>
    <source>
        <strain evidence="6 7">IMCC14385</strain>
    </source>
</reference>
<dbReference type="GO" id="GO:0004015">
    <property type="term" value="F:adenosylmethionine-8-amino-7-oxononanoate transaminase activity"/>
    <property type="evidence" value="ECO:0007669"/>
    <property type="project" value="TreeGrafter"/>
</dbReference>
<dbReference type="PANTHER" id="PTHR42684:SF1">
    <property type="entry name" value="BETA-ALANINE--PYRUVATE AMINOTRANSFERASE"/>
    <property type="match status" value="1"/>
</dbReference>
<dbReference type="RefSeq" id="WP_153239577.1">
    <property type="nucleotide sequence ID" value="NZ_CP036422.1"/>
</dbReference>
<dbReference type="Pfam" id="PF00202">
    <property type="entry name" value="Aminotran_3"/>
    <property type="match status" value="1"/>
</dbReference>
<proteinExistence type="inferred from homology"/>
<comment type="similarity">
    <text evidence="1 5">Belongs to the class-III pyridoxal-phosphate-dependent aminotransferase family.</text>
</comment>
<keyword evidence="4 5" id="KW-0663">Pyridoxal phosphate</keyword>
<evidence type="ECO:0000256" key="3">
    <source>
        <dbReference type="ARBA" id="ARBA00022679"/>
    </source>
</evidence>
<dbReference type="CDD" id="cd00610">
    <property type="entry name" value="OAT_like"/>
    <property type="match status" value="1"/>
</dbReference>
<evidence type="ECO:0000313" key="6">
    <source>
        <dbReference type="EMBL" id="QFU76435.1"/>
    </source>
</evidence>
<dbReference type="OrthoDB" id="9801052at2"/>
<dbReference type="EMBL" id="CP036422">
    <property type="protein sequence ID" value="QFU76435.1"/>
    <property type="molecule type" value="Genomic_DNA"/>
</dbReference>
<sequence>MTNIPDVQPPLTREELEAHWMAYTGNRQFKDDPRMLVAAEGAYYIDDRGRRIFDGLSGLWTTGLGHNRPEIAAAVAKQLTTLDYSPAFQFGQRKSFQLANKLKELTPEGLDYVFFTNSGSESVETALKMARAYWRLKGQPSKTKLIGRAKGYHGVNFGGISVGGIGANRKLFGPAVDADHLSHTQIAGNEFTRGMPAEGWQLADQMNELIALHDASNIAAVIVEPLAGSAGVIPPPAGYLQRLRDICDANDILLIFDEVITAFGRMGAMTGADAFGVTPNIMTMAKQMTNGAIPMGAVMASNEIYQTFMAQGGPEYMLEFPHGYTYSAHPVACAAGLAALDLLEAEKLPQRVAALAPHFEETLHQLKGLPHLVDIRNYGFAGGLTFAAYPGEPARRPYEIAMRMWEKGFYVRYGGDTIQLGLPFITEKDEIDSLVSALGDTLTELA</sequence>
<dbReference type="AlphaFoldDB" id="A0A5P9NLQ1"/>
<evidence type="ECO:0000313" key="7">
    <source>
        <dbReference type="Proteomes" id="UP000326287"/>
    </source>
</evidence>
<gene>
    <name evidence="6" type="ORF">EY643_12610</name>
</gene>
<dbReference type="InterPro" id="IPR015421">
    <property type="entry name" value="PyrdxlP-dep_Trfase_major"/>
</dbReference>
<dbReference type="Proteomes" id="UP000326287">
    <property type="component" value="Chromosome"/>
</dbReference>
<keyword evidence="3 6" id="KW-0808">Transferase</keyword>
<dbReference type="GO" id="GO:0009102">
    <property type="term" value="P:biotin biosynthetic process"/>
    <property type="evidence" value="ECO:0007669"/>
    <property type="project" value="TreeGrafter"/>
</dbReference>
<name>A0A5P9NLQ1_9GAMM</name>
<dbReference type="InterPro" id="IPR005814">
    <property type="entry name" value="Aminotrans_3"/>
</dbReference>
<protein>
    <submittedName>
        <fullName evidence="6">Aspartate aminotransferase family protein</fullName>
    </submittedName>
</protein>
<dbReference type="KEGG" id="halc:EY643_12610"/>
<dbReference type="SUPFAM" id="SSF53383">
    <property type="entry name" value="PLP-dependent transferases"/>
    <property type="match status" value="1"/>
</dbReference>
<accession>A0A5P9NLQ1</accession>
<dbReference type="Gene3D" id="3.40.640.10">
    <property type="entry name" value="Type I PLP-dependent aspartate aminotransferase-like (Major domain)"/>
    <property type="match status" value="1"/>
</dbReference>